<dbReference type="GeneID" id="100086837"/>
<accession>A0A6I8NBB3</accession>
<feature type="domain" description="Centrosome-associated FAM110 N-terminal" evidence="4">
    <location>
        <begin position="15"/>
        <end position="70"/>
    </location>
</feature>
<dbReference type="Pfam" id="PF14161">
    <property type="entry name" value="FAM110_N"/>
    <property type="match status" value="1"/>
</dbReference>
<dbReference type="OMA" id="YCGLEQE"/>
<feature type="compositionally biased region" description="Basic and acidic residues" evidence="2">
    <location>
        <begin position="90"/>
        <end position="106"/>
    </location>
</feature>
<feature type="domain" description="Centrosome-associated FAM110 C-terminal" evidence="3">
    <location>
        <begin position="240"/>
        <end position="346"/>
    </location>
</feature>
<evidence type="ECO:0000259" key="3">
    <source>
        <dbReference type="Pfam" id="PF14160"/>
    </source>
</evidence>
<keyword evidence="6" id="KW-1185">Reference proteome</keyword>
<reference evidence="5 6" key="1">
    <citation type="journal article" date="2008" name="Nature">
        <title>Genome analysis of the platypus reveals unique signatures of evolution.</title>
        <authorList>
            <person name="Warren W.C."/>
            <person name="Hillier L.W."/>
            <person name="Marshall Graves J.A."/>
            <person name="Birney E."/>
            <person name="Ponting C.P."/>
            <person name="Grutzner F."/>
            <person name="Belov K."/>
            <person name="Miller W."/>
            <person name="Clarke L."/>
            <person name="Chinwalla A.T."/>
            <person name="Yang S.P."/>
            <person name="Heger A."/>
            <person name="Locke D.P."/>
            <person name="Miethke P."/>
            <person name="Waters P.D."/>
            <person name="Veyrunes F."/>
            <person name="Fulton L."/>
            <person name="Fulton B."/>
            <person name="Graves T."/>
            <person name="Wallis J."/>
            <person name="Puente X.S."/>
            <person name="Lopez-Otin C."/>
            <person name="Ordonez G.R."/>
            <person name="Eichler E.E."/>
            <person name="Chen L."/>
            <person name="Cheng Z."/>
            <person name="Deakin J.E."/>
            <person name="Alsop A."/>
            <person name="Thompson K."/>
            <person name="Kirby P."/>
            <person name="Papenfuss A.T."/>
            <person name="Wakefield M.J."/>
            <person name="Olender T."/>
            <person name="Lancet D."/>
            <person name="Huttley G.A."/>
            <person name="Smit A.F."/>
            <person name="Pask A."/>
            <person name="Temple-Smith P."/>
            <person name="Batzer M.A."/>
            <person name="Walker J.A."/>
            <person name="Konkel M.K."/>
            <person name="Harris R.S."/>
            <person name="Whittington C.M."/>
            <person name="Wong E.S."/>
            <person name="Gemmell N.J."/>
            <person name="Buschiazzo E."/>
            <person name="Vargas Jentzsch I.M."/>
            <person name="Merkel A."/>
            <person name="Schmitz J."/>
            <person name="Zemann A."/>
            <person name="Churakov G."/>
            <person name="Kriegs J.O."/>
            <person name="Brosius J."/>
            <person name="Murchison E.P."/>
            <person name="Sachidanandam R."/>
            <person name="Smith C."/>
            <person name="Hannon G.J."/>
            <person name="Tsend-Ayush E."/>
            <person name="McMillan D."/>
            <person name="Attenborough R."/>
            <person name="Rens W."/>
            <person name="Ferguson-Smith M."/>
            <person name="Lefevre C.M."/>
            <person name="Sharp J.A."/>
            <person name="Nicholas K.R."/>
            <person name="Ray D.A."/>
            <person name="Kube M."/>
            <person name="Reinhardt R."/>
            <person name="Pringle T.H."/>
            <person name="Taylor J."/>
            <person name="Jones R.C."/>
            <person name="Nixon B."/>
            <person name="Dacheux J.L."/>
            <person name="Niwa H."/>
            <person name="Sekita Y."/>
            <person name="Huang X."/>
            <person name="Stark A."/>
            <person name="Kheradpour P."/>
            <person name="Kellis M."/>
            <person name="Flicek P."/>
            <person name="Chen Y."/>
            <person name="Webber C."/>
            <person name="Hardison R."/>
            <person name="Nelson J."/>
            <person name="Hallsworth-Pepin K."/>
            <person name="Delehaunty K."/>
            <person name="Markovic C."/>
            <person name="Minx P."/>
            <person name="Feng Y."/>
            <person name="Kremitzki C."/>
            <person name="Mitreva M."/>
            <person name="Glasscock J."/>
            <person name="Wylie T."/>
            <person name="Wohldmann P."/>
            <person name="Thiru P."/>
            <person name="Nhan M.N."/>
            <person name="Pohl C.S."/>
            <person name="Smith S.M."/>
            <person name="Hou S."/>
            <person name="Nefedov M."/>
            <person name="de Jong P.J."/>
            <person name="Renfree M.B."/>
            <person name="Mardis E.R."/>
            <person name="Wilson R.K."/>
        </authorList>
    </citation>
    <scope>NUCLEOTIDE SEQUENCE [LARGE SCALE GENOMIC DNA]</scope>
    <source>
        <strain evidence="5 6">Glennie</strain>
    </source>
</reference>
<feature type="compositionally biased region" description="Basic and acidic residues" evidence="2">
    <location>
        <begin position="175"/>
        <end position="185"/>
    </location>
</feature>
<evidence type="ECO:0000256" key="1">
    <source>
        <dbReference type="ARBA" id="ARBA00010576"/>
    </source>
</evidence>
<name>A0A6I8NBB3_ORNAN</name>
<reference evidence="5" key="3">
    <citation type="submission" date="2025-09" db="UniProtKB">
        <authorList>
            <consortium name="Ensembl"/>
        </authorList>
    </citation>
    <scope>IDENTIFICATION</scope>
    <source>
        <strain evidence="5">Glennie</strain>
    </source>
</reference>
<gene>
    <name evidence="5" type="primary">FAM110C</name>
</gene>
<comment type="similarity">
    <text evidence="1">Belongs to the FAM110 family.</text>
</comment>
<dbReference type="AlphaFoldDB" id="A0A6I8NBB3"/>
<dbReference type="CTD" id="642273"/>
<dbReference type="GO" id="GO:0030335">
    <property type="term" value="P:positive regulation of cell migration"/>
    <property type="evidence" value="ECO:0000318"/>
    <property type="project" value="GO_Central"/>
</dbReference>
<feature type="region of interest" description="Disordered" evidence="2">
    <location>
        <begin position="73"/>
        <end position="125"/>
    </location>
</feature>
<reference evidence="5" key="2">
    <citation type="submission" date="2025-08" db="UniProtKB">
        <authorList>
            <consortium name="Ensembl"/>
        </authorList>
    </citation>
    <scope>IDENTIFICATION</scope>
    <source>
        <strain evidence="5">Glennie</strain>
    </source>
</reference>
<dbReference type="KEGG" id="oaa:100086837"/>
<dbReference type="InParanoid" id="A0A6I8NBB3"/>
<dbReference type="InterPro" id="IPR025740">
    <property type="entry name" value="FAM110"/>
</dbReference>
<dbReference type="InterPro" id="IPR025739">
    <property type="entry name" value="FAM110_N"/>
</dbReference>
<dbReference type="FunCoup" id="A0A6I8NBB3">
    <property type="interactions" value="180"/>
</dbReference>
<dbReference type="OrthoDB" id="10028183at2759"/>
<evidence type="ECO:0000313" key="6">
    <source>
        <dbReference type="Proteomes" id="UP000002279"/>
    </source>
</evidence>
<dbReference type="GO" id="GO:0043014">
    <property type="term" value="F:alpha-tubulin binding"/>
    <property type="evidence" value="ECO:0000318"/>
    <property type="project" value="GO_Central"/>
</dbReference>
<dbReference type="PANTHER" id="PTHR14758">
    <property type="entry name" value="AGAP005440-PA"/>
    <property type="match status" value="1"/>
</dbReference>
<dbReference type="GO" id="GO:0060491">
    <property type="term" value="P:regulation of cell projection assembly"/>
    <property type="evidence" value="ECO:0000318"/>
    <property type="project" value="GO_Central"/>
</dbReference>
<dbReference type="RefSeq" id="XP_007664213.1">
    <property type="nucleotide sequence ID" value="XM_007666023.4"/>
</dbReference>
<dbReference type="Proteomes" id="UP000002279">
    <property type="component" value="Chromosome X1"/>
</dbReference>
<feature type="compositionally biased region" description="Low complexity" evidence="2">
    <location>
        <begin position="76"/>
        <end position="89"/>
    </location>
</feature>
<evidence type="ECO:0000256" key="2">
    <source>
        <dbReference type="SAM" id="MobiDB-lite"/>
    </source>
</evidence>
<feature type="compositionally biased region" description="Pro residues" evidence="2">
    <location>
        <begin position="203"/>
        <end position="217"/>
    </location>
</feature>
<dbReference type="GeneTree" id="ENSGT00950000183056"/>
<sequence>MPTEIAWAVRMQAVSDFHSSVTTRLLNKGPDYLRRQMEGSGPARMSAVERLAADKAKYVKSQRVIDAKQEATLLVSSSESSSESCSWESGKSHRDPRGKPDPERGHLGPSPPAKGCPIARRALTRRPMRPDSLVIYRQKCEFVKGQGAESPRGSLVKRLLQGSVKERPPPSPEMPKVREETKSEGEDAGSAGPTAGGRSDPVAGPPCPPGPARPSPQPGEKEGPSPPAQGPADLGDGRRRGLHRSHSDISSRFSKSFSESDTFFKYCGLEPDVVEDLGRENFSAVSDHVSFKIRSVSMVASDGGFSHNSAGDGLLEEELAEQVSPGPSVIERNARIIKWLYTCKKAKANPPRPLQELA</sequence>
<evidence type="ECO:0000259" key="4">
    <source>
        <dbReference type="Pfam" id="PF14161"/>
    </source>
</evidence>
<feature type="compositionally biased region" description="Basic and acidic residues" evidence="2">
    <location>
        <begin position="235"/>
        <end position="249"/>
    </location>
</feature>
<evidence type="ECO:0000313" key="5">
    <source>
        <dbReference type="Ensembl" id="ENSOANP00000038068.1"/>
    </source>
</evidence>
<dbReference type="InterPro" id="IPR025741">
    <property type="entry name" value="FAM110_C"/>
</dbReference>
<dbReference type="PANTHER" id="PTHR14758:SF5">
    <property type="entry name" value="PROTEIN FAM110C"/>
    <property type="match status" value="1"/>
</dbReference>
<dbReference type="Pfam" id="PF14160">
    <property type="entry name" value="FAM110_C"/>
    <property type="match status" value="1"/>
</dbReference>
<dbReference type="Ensembl" id="ENSOANT00000049996.1">
    <property type="protein sequence ID" value="ENSOANP00000038068.1"/>
    <property type="gene ID" value="ENSOANG00000046287.1"/>
</dbReference>
<organism evidence="5 6">
    <name type="scientific">Ornithorhynchus anatinus</name>
    <name type="common">Duckbill platypus</name>
    <dbReference type="NCBI Taxonomy" id="9258"/>
    <lineage>
        <taxon>Eukaryota</taxon>
        <taxon>Metazoa</taxon>
        <taxon>Chordata</taxon>
        <taxon>Craniata</taxon>
        <taxon>Vertebrata</taxon>
        <taxon>Euteleostomi</taxon>
        <taxon>Mammalia</taxon>
        <taxon>Monotremata</taxon>
        <taxon>Ornithorhynchidae</taxon>
        <taxon>Ornithorhynchus</taxon>
    </lineage>
</organism>
<dbReference type="GO" id="GO:0005938">
    <property type="term" value="C:cell cortex"/>
    <property type="evidence" value="ECO:0000318"/>
    <property type="project" value="GO_Central"/>
</dbReference>
<dbReference type="Bgee" id="ENSOANG00000046287">
    <property type="expression patterns" value="Expressed in endometrium and 5 other cell types or tissues"/>
</dbReference>
<feature type="region of interest" description="Disordered" evidence="2">
    <location>
        <begin position="160"/>
        <end position="254"/>
    </location>
</feature>
<proteinExistence type="inferred from homology"/>
<protein>
    <submittedName>
        <fullName evidence="5">Family with sequence similarity 110 member C</fullName>
    </submittedName>
</protein>